<evidence type="ECO:0000313" key="1">
    <source>
        <dbReference type="EMBL" id="CAL1357223.1"/>
    </source>
</evidence>
<dbReference type="EMBL" id="OZ034813">
    <property type="protein sequence ID" value="CAL1357223.1"/>
    <property type="molecule type" value="Genomic_DNA"/>
</dbReference>
<organism evidence="1 2">
    <name type="scientific">Linum trigynum</name>
    <dbReference type="NCBI Taxonomy" id="586398"/>
    <lineage>
        <taxon>Eukaryota</taxon>
        <taxon>Viridiplantae</taxon>
        <taxon>Streptophyta</taxon>
        <taxon>Embryophyta</taxon>
        <taxon>Tracheophyta</taxon>
        <taxon>Spermatophyta</taxon>
        <taxon>Magnoliopsida</taxon>
        <taxon>eudicotyledons</taxon>
        <taxon>Gunneridae</taxon>
        <taxon>Pentapetalae</taxon>
        <taxon>rosids</taxon>
        <taxon>fabids</taxon>
        <taxon>Malpighiales</taxon>
        <taxon>Linaceae</taxon>
        <taxon>Linum</taxon>
    </lineage>
</organism>
<protein>
    <submittedName>
        <fullName evidence="1">Uncharacterized protein</fullName>
    </submittedName>
</protein>
<proteinExistence type="predicted"/>
<accession>A0AAV2CL05</accession>
<keyword evidence="2" id="KW-1185">Reference proteome</keyword>
<reference evidence="1 2" key="1">
    <citation type="submission" date="2024-04" db="EMBL/GenBank/DDBJ databases">
        <authorList>
            <person name="Fracassetti M."/>
        </authorList>
    </citation>
    <scope>NUCLEOTIDE SEQUENCE [LARGE SCALE GENOMIC DNA]</scope>
</reference>
<evidence type="ECO:0000313" key="2">
    <source>
        <dbReference type="Proteomes" id="UP001497516"/>
    </source>
</evidence>
<name>A0AAV2CL05_9ROSI</name>
<dbReference type="AlphaFoldDB" id="A0AAV2CL05"/>
<sequence>MKRTIVLRKSHYEEEELLATQTSEGEEGNLYEEGCSIEELTLIHTLLKVFTPLEDVKGITPLEGFNNSYAFFNLHPQSSHLQEHPSPLETF</sequence>
<dbReference type="Proteomes" id="UP001497516">
    <property type="component" value="Chromosome 1"/>
</dbReference>
<gene>
    <name evidence="1" type="ORF">LTRI10_LOCUS4872</name>
</gene>